<evidence type="ECO:0000256" key="7">
    <source>
        <dbReference type="ARBA" id="ARBA00022694"/>
    </source>
</evidence>
<proteinExistence type="predicted"/>
<dbReference type="PROSITE" id="PS51625">
    <property type="entry name" value="SAM_MT_TRMB"/>
    <property type="match status" value="1"/>
</dbReference>
<protein>
    <recommendedName>
        <fullName evidence="3">tRNA (guanine(46)-N(7))-methyltransferase</fullName>
        <ecNumber evidence="3">2.1.1.33</ecNumber>
    </recommendedName>
</protein>
<accession>A0A1D2QLT4</accession>
<gene>
    <name evidence="8" type="ORF">AB835_13665</name>
</gene>
<sequence length="241" mass="27988">MSFTLAKPITSPQKGVHKNLEKTVLRHFNSQNQKPIAEHNRQMFTEAYQWWQGRKEPKVILDSGCGTGESSRYLAGLYPDHCVIGLDQSAKRLGHNDNIELPDNCLLLRCECTDFWRLAEQTQWSFDHHTLFYPNPYPKPQHLQRRWHGGAAFPSLLAISQKIELRTNWKIYAKEFYAALLIVNQHVERAVLHEYRPEQIVTAFERKYWQSGHSLWKVILPIPISFLKPAAANNTNKTNKG</sequence>
<dbReference type="STRING" id="62101.AB835_13665"/>
<organism evidence="8 9">
    <name type="scientific">Candidatus Endobugula sertula</name>
    <name type="common">Bugula neritina bacterial symbiont</name>
    <dbReference type="NCBI Taxonomy" id="62101"/>
    <lineage>
        <taxon>Bacteria</taxon>
        <taxon>Pseudomonadati</taxon>
        <taxon>Pseudomonadota</taxon>
        <taxon>Gammaproteobacteria</taxon>
        <taxon>Cellvibrionales</taxon>
        <taxon>Cellvibrionaceae</taxon>
        <taxon>Candidatus Endobugula</taxon>
    </lineage>
</organism>
<evidence type="ECO:0000313" key="9">
    <source>
        <dbReference type="Proteomes" id="UP000242502"/>
    </source>
</evidence>
<evidence type="ECO:0000256" key="2">
    <source>
        <dbReference type="ARBA" id="ARBA00003015"/>
    </source>
</evidence>
<dbReference type="InterPro" id="IPR003358">
    <property type="entry name" value="tRNA_(Gua-N-7)_MeTrfase_Trmb"/>
</dbReference>
<keyword evidence="7" id="KW-0819">tRNA processing</keyword>
<keyword evidence="6" id="KW-0949">S-adenosyl-L-methionine</keyword>
<dbReference type="EC" id="2.1.1.33" evidence="3"/>
<evidence type="ECO:0000256" key="3">
    <source>
        <dbReference type="ARBA" id="ARBA00011977"/>
    </source>
</evidence>
<dbReference type="Pfam" id="PF02390">
    <property type="entry name" value="Methyltransf_4"/>
    <property type="match status" value="1"/>
</dbReference>
<name>A0A1D2QLT4_9GAMM</name>
<dbReference type="SUPFAM" id="SSF53335">
    <property type="entry name" value="S-adenosyl-L-methionine-dependent methyltransferases"/>
    <property type="match status" value="1"/>
</dbReference>
<dbReference type="GO" id="GO:0008176">
    <property type="term" value="F:tRNA (guanine(46)-N7)-methyltransferase activity"/>
    <property type="evidence" value="ECO:0007669"/>
    <property type="project" value="UniProtKB-EC"/>
</dbReference>
<evidence type="ECO:0000256" key="4">
    <source>
        <dbReference type="ARBA" id="ARBA00022603"/>
    </source>
</evidence>
<dbReference type="Proteomes" id="UP000242502">
    <property type="component" value="Unassembled WGS sequence"/>
</dbReference>
<evidence type="ECO:0000256" key="6">
    <source>
        <dbReference type="ARBA" id="ARBA00022691"/>
    </source>
</evidence>
<dbReference type="EMBL" id="MDLC01000070">
    <property type="protein sequence ID" value="ODS22529.1"/>
    <property type="molecule type" value="Genomic_DNA"/>
</dbReference>
<evidence type="ECO:0000256" key="5">
    <source>
        <dbReference type="ARBA" id="ARBA00022679"/>
    </source>
</evidence>
<keyword evidence="4" id="KW-0489">Methyltransferase</keyword>
<evidence type="ECO:0000313" key="8">
    <source>
        <dbReference type="EMBL" id="ODS22529.1"/>
    </source>
</evidence>
<dbReference type="InterPro" id="IPR029063">
    <property type="entry name" value="SAM-dependent_MTases_sf"/>
</dbReference>
<dbReference type="Gene3D" id="3.40.50.150">
    <property type="entry name" value="Vaccinia Virus protein VP39"/>
    <property type="match status" value="1"/>
</dbReference>
<comment type="caution">
    <text evidence="8">The sequence shown here is derived from an EMBL/GenBank/DDBJ whole genome shotgun (WGS) entry which is preliminary data.</text>
</comment>
<reference evidence="8 9" key="1">
    <citation type="journal article" date="2016" name="Appl. Environ. Microbiol.">
        <title>Lack of Overt Genome Reduction in the Bryostatin-Producing Bryozoan Symbiont "Candidatus Endobugula sertula".</title>
        <authorList>
            <person name="Miller I.J."/>
            <person name="Vanee N."/>
            <person name="Fong S.S."/>
            <person name="Lim-Fong G.E."/>
            <person name="Kwan J.C."/>
        </authorList>
    </citation>
    <scope>NUCLEOTIDE SEQUENCE [LARGE SCALE GENOMIC DNA]</scope>
    <source>
        <strain evidence="8">AB1-4</strain>
    </source>
</reference>
<keyword evidence="5" id="KW-0808">Transferase</keyword>
<comment type="catalytic activity">
    <reaction evidence="1">
        <text>guanosine(46) in tRNA + S-adenosyl-L-methionine = N(7)-methylguanosine(46) in tRNA + S-adenosyl-L-homocysteine</text>
        <dbReference type="Rhea" id="RHEA:42708"/>
        <dbReference type="Rhea" id="RHEA-COMP:10188"/>
        <dbReference type="Rhea" id="RHEA-COMP:10189"/>
        <dbReference type="ChEBI" id="CHEBI:57856"/>
        <dbReference type="ChEBI" id="CHEBI:59789"/>
        <dbReference type="ChEBI" id="CHEBI:74269"/>
        <dbReference type="ChEBI" id="CHEBI:74480"/>
        <dbReference type="EC" id="2.1.1.33"/>
    </reaction>
</comment>
<evidence type="ECO:0000256" key="1">
    <source>
        <dbReference type="ARBA" id="ARBA00000142"/>
    </source>
</evidence>
<comment type="function">
    <text evidence="2">Catalyzes the formation of N(7)-methylguanine at position 46 (m7G46) in tRNA.</text>
</comment>
<dbReference type="CDD" id="cd02440">
    <property type="entry name" value="AdoMet_MTases"/>
    <property type="match status" value="1"/>
</dbReference>
<dbReference type="AlphaFoldDB" id="A0A1D2QLT4"/>